<feature type="compositionally biased region" description="Low complexity" evidence="1">
    <location>
        <begin position="437"/>
        <end position="453"/>
    </location>
</feature>
<feature type="compositionally biased region" description="Low complexity" evidence="1">
    <location>
        <begin position="685"/>
        <end position="704"/>
    </location>
</feature>
<evidence type="ECO:0000313" key="3">
    <source>
        <dbReference type="Proteomes" id="UP000271974"/>
    </source>
</evidence>
<name>A0A3S1HQ47_ELYCH</name>
<feature type="compositionally biased region" description="Low complexity" evidence="1">
    <location>
        <begin position="718"/>
        <end position="728"/>
    </location>
</feature>
<feature type="compositionally biased region" description="Polar residues" evidence="1">
    <location>
        <begin position="371"/>
        <end position="395"/>
    </location>
</feature>
<protein>
    <submittedName>
        <fullName evidence="2">Uncharacterized protein</fullName>
    </submittedName>
</protein>
<feature type="compositionally biased region" description="Basic and acidic residues" evidence="1">
    <location>
        <begin position="396"/>
        <end position="411"/>
    </location>
</feature>
<feature type="compositionally biased region" description="Basic and acidic residues" evidence="1">
    <location>
        <begin position="669"/>
        <end position="678"/>
    </location>
</feature>
<reference evidence="2 3" key="1">
    <citation type="submission" date="2019-01" db="EMBL/GenBank/DDBJ databases">
        <title>A draft genome assembly of the solar-powered sea slug Elysia chlorotica.</title>
        <authorList>
            <person name="Cai H."/>
            <person name="Li Q."/>
            <person name="Fang X."/>
            <person name="Li J."/>
            <person name="Curtis N.E."/>
            <person name="Altenburger A."/>
            <person name="Shibata T."/>
            <person name="Feng M."/>
            <person name="Maeda T."/>
            <person name="Schwartz J.A."/>
            <person name="Shigenobu S."/>
            <person name="Lundholm N."/>
            <person name="Nishiyama T."/>
            <person name="Yang H."/>
            <person name="Hasebe M."/>
            <person name="Li S."/>
            <person name="Pierce S.K."/>
            <person name="Wang J."/>
        </authorList>
    </citation>
    <scope>NUCLEOTIDE SEQUENCE [LARGE SCALE GENOMIC DNA]</scope>
    <source>
        <strain evidence="2">EC2010</strain>
        <tissue evidence="2">Whole organism of an adult</tissue>
    </source>
</reference>
<dbReference type="AlphaFoldDB" id="A0A3S1HQ47"/>
<accession>A0A3S1HQ47</accession>
<evidence type="ECO:0000313" key="2">
    <source>
        <dbReference type="EMBL" id="RUS83942.1"/>
    </source>
</evidence>
<dbReference type="OrthoDB" id="10677071at2759"/>
<dbReference type="STRING" id="188477.A0A3S1HQ47"/>
<feature type="compositionally biased region" description="Polar residues" evidence="1">
    <location>
        <begin position="618"/>
        <end position="627"/>
    </location>
</feature>
<feature type="compositionally biased region" description="Polar residues" evidence="1">
    <location>
        <begin position="508"/>
        <end position="519"/>
    </location>
</feature>
<feature type="compositionally biased region" description="Acidic residues" evidence="1">
    <location>
        <begin position="330"/>
        <end position="339"/>
    </location>
</feature>
<comment type="caution">
    <text evidence="2">The sequence shown here is derived from an EMBL/GenBank/DDBJ whole genome shotgun (WGS) entry which is preliminary data.</text>
</comment>
<organism evidence="2 3">
    <name type="scientific">Elysia chlorotica</name>
    <name type="common">Eastern emerald elysia</name>
    <name type="synonym">Sea slug</name>
    <dbReference type="NCBI Taxonomy" id="188477"/>
    <lineage>
        <taxon>Eukaryota</taxon>
        <taxon>Metazoa</taxon>
        <taxon>Spiralia</taxon>
        <taxon>Lophotrochozoa</taxon>
        <taxon>Mollusca</taxon>
        <taxon>Gastropoda</taxon>
        <taxon>Heterobranchia</taxon>
        <taxon>Euthyneura</taxon>
        <taxon>Panpulmonata</taxon>
        <taxon>Sacoglossa</taxon>
        <taxon>Placobranchoidea</taxon>
        <taxon>Plakobranchidae</taxon>
        <taxon>Elysia</taxon>
    </lineage>
</organism>
<feature type="region of interest" description="Disordered" evidence="1">
    <location>
        <begin position="73"/>
        <end position="196"/>
    </location>
</feature>
<feature type="compositionally biased region" description="Basic and acidic residues" evidence="1">
    <location>
        <begin position="311"/>
        <end position="329"/>
    </location>
</feature>
<feature type="region of interest" description="Disordered" evidence="1">
    <location>
        <begin position="252"/>
        <end position="871"/>
    </location>
</feature>
<gene>
    <name evidence="2" type="ORF">EGW08_008297</name>
</gene>
<dbReference type="EMBL" id="RQTK01000224">
    <property type="protein sequence ID" value="RUS83942.1"/>
    <property type="molecule type" value="Genomic_DNA"/>
</dbReference>
<feature type="compositionally biased region" description="Low complexity" evidence="1">
    <location>
        <begin position="293"/>
        <end position="310"/>
    </location>
</feature>
<sequence length="924" mass="99733">MYQYHAYHGTIAKFPHVSFIFKASPDNVRANILFPPSPFGQAASGSPTTGRAKSRDNSLFDLAPKASFGDSVNLAGTGLGPDQTGQFDQGAAPATVDPRQSGEGTTGQATPNGVGTSSLGKEVAPSDVNLHPVDKSGYPNNGQSKTVVGLQLDSFNSNSGPQEHYSDPNHRMKSPPTAAGNGATSSQSPKPRPTQFLEGATFLSGMIGMAGQAQRPLTTAAPSSLYPQRGPANPRRDQSISELFFAKQQGNPAAAMLPTGGFKKEFDSSLRSDNQDSFANSVGGGSPMATPQSGDPYGDSDYYYTDSDTGSENRYDKSDTSREDSRYDYDDYQSDDNSEDQYGAPYYDYNDDYARDTRRTDAGRSGDSASDKSVGNTQNLLKNGNTIIDKSNYGNDNDRDNYKFTEFDKESNSGYSLDRSRSDEYGDASETPGSSNSQRQLSASGQQSSAVSAGRPSGYIENYNPGRAGGSYSDSGESDNGYTDYRDSGYSDSAQRDNGYNDYRDSGYSDSGESDNGYNGNRYIDSGYSDSAKSDDGYTDYPNSGYSDSAKSDDGYTDYPDSGYSNSGQGDNGYTDYRDSGNSDSAQSDNGYTDYRDSGYSDSAQGDNGYTDYRDSGYSDSAQSDNGYNDYRDSGESDNGYTGNRYMDSGYSDSGRSDKDESNGYSDNRYSERDESDKVYSGNRYSENGDSNNGNSGNRYSENGDSNNRYNDNRFSDSGDNDNGYSDNRYNDKSDSDNGYSNNGYVDNRYSDGSDSNNGYIDNRYSNSGDNDDDNSDNGYNGKDDSDNGYIDRGNINNGYVDNRYSDSGNNDKGYSDNAYSGNRYSDSAETDNGYRGSNAPALNTGRYTGTLDQRGFQAGVSDPGPPPKDAYAGEFSDNLYRPGVYREPEIATSVVGAEGDARELTSIQQTTLTAMRGTPTPTL</sequence>
<feature type="compositionally biased region" description="Basic and acidic residues" evidence="1">
    <location>
        <begin position="352"/>
        <end position="364"/>
    </location>
</feature>
<dbReference type="Proteomes" id="UP000271974">
    <property type="component" value="Unassembled WGS sequence"/>
</dbReference>
<proteinExistence type="predicted"/>
<feature type="compositionally biased region" description="Polar residues" evidence="1">
    <location>
        <begin position="582"/>
        <end position="591"/>
    </location>
</feature>
<feature type="compositionally biased region" description="Basic and acidic residues" evidence="1">
    <location>
        <begin position="262"/>
        <end position="274"/>
    </location>
</feature>
<feature type="compositionally biased region" description="Polar residues" evidence="1">
    <location>
        <begin position="472"/>
        <end position="481"/>
    </location>
</feature>
<feature type="compositionally biased region" description="Polar residues" evidence="1">
    <location>
        <begin position="795"/>
        <end position="828"/>
    </location>
</feature>
<keyword evidence="3" id="KW-1185">Reference proteome</keyword>
<feature type="compositionally biased region" description="Polar residues" evidence="1">
    <location>
        <begin position="102"/>
        <end position="119"/>
    </location>
</feature>
<evidence type="ECO:0000256" key="1">
    <source>
        <dbReference type="SAM" id="MobiDB-lite"/>
    </source>
</evidence>
<feature type="compositionally biased region" description="Polar residues" evidence="1">
    <location>
        <begin position="737"/>
        <end position="760"/>
    </location>
</feature>